<dbReference type="InterPro" id="IPR036667">
    <property type="entry name" value="PTS_IIB_sorbose-sp_sf"/>
</dbReference>
<evidence type="ECO:0000259" key="8">
    <source>
        <dbReference type="PROSITE" id="PS51101"/>
    </source>
</evidence>
<proteinExistence type="predicted"/>
<gene>
    <name evidence="9" type="ORF">JZO67_002453</name>
</gene>
<evidence type="ECO:0000256" key="3">
    <source>
        <dbReference type="ARBA" id="ARBA00022490"/>
    </source>
</evidence>
<organism evidence="9 10">
    <name type="scientific">Candidatus Enterococcus ferrettii</name>
    <dbReference type="NCBI Taxonomy" id="2815324"/>
    <lineage>
        <taxon>Bacteria</taxon>
        <taxon>Bacillati</taxon>
        <taxon>Bacillota</taxon>
        <taxon>Bacilli</taxon>
        <taxon>Lactobacillales</taxon>
        <taxon>Enterococcaceae</taxon>
        <taxon>Enterococcus</taxon>
    </lineage>
</organism>
<dbReference type="EMBL" id="JAFREL020000002">
    <property type="protein sequence ID" value="MEO1770500.1"/>
    <property type="molecule type" value="Genomic_DNA"/>
</dbReference>
<evidence type="ECO:0000313" key="10">
    <source>
        <dbReference type="Proteomes" id="UP000664357"/>
    </source>
</evidence>
<evidence type="ECO:0000256" key="5">
    <source>
        <dbReference type="ARBA" id="ARBA00022679"/>
    </source>
</evidence>
<name>A0ABV0EPF3_9ENTE</name>
<dbReference type="SUPFAM" id="SSF52728">
    <property type="entry name" value="PTS IIb component"/>
    <property type="match status" value="1"/>
</dbReference>
<dbReference type="PROSITE" id="PS51101">
    <property type="entry name" value="PTS_EIIB_TYPE_4"/>
    <property type="match status" value="1"/>
</dbReference>
<keyword evidence="2" id="KW-0813">Transport</keyword>
<dbReference type="Gene3D" id="3.40.35.10">
    <property type="entry name" value="Phosphotransferase system, sorbose subfamily IIB component"/>
    <property type="match status" value="1"/>
</dbReference>
<keyword evidence="10" id="KW-1185">Reference proteome</keyword>
<keyword evidence="6" id="KW-0598">Phosphotransferase system</keyword>
<reference evidence="9 10" key="2">
    <citation type="submission" date="2024-02" db="EMBL/GenBank/DDBJ databases">
        <title>The Genome Sequence of Enterococcus sp. DIV0159.</title>
        <authorList>
            <person name="Earl A."/>
            <person name="Manson A."/>
            <person name="Gilmore M."/>
            <person name="Sanders J."/>
            <person name="Shea T."/>
            <person name="Howe W."/>
            <person name="Livny J."/>
            <person name="Cuomo C."/>
            <person name="Neafsey D."/>
            <person name="Birren B."/>
        </authorList>
    </citation>
    <scope>NUCLEOTIDE SEQUENCE [LARGE SCALE GENOMIC DNA]</scope>
    <source>
        <strain evidence="9 10">665A</strain>
    </source>
</reference>
<comment type="caution">
    <text evidence="9">The sequence shown here is derived from an EMBL/GenBank/DDBJ whole genome shotgun (WGS) entry which is preliminary data.</text>
</comment>
<evidence type="ECO:0000313" key="9">
    <source>
        <dbReference type="EMBL" id="MEO1770500.1"/>
    </source>
</evidence>
<keyword evidence="3" id="KW-0963">Cytoplasm</keyword>
<reference evidence="9 10" key="1">
    <citation type="submission" date="2021-03" db="EMBL/GenBank/DDBJ databases">
        <authorList>
            <person name="Gilmore M.S."/>
            <person name="Schwartzman J."/>
            <person name="Van Tyne D."/>
            <person name="Martin M."/>
            <person name="Earl A.M."/>
            <person name="Manson A.L."/>
            <person name="Straub T."/>
            <person name="Salamzade R."/>
            <person name="Saavedra J."/>
            <person name="Lebreton F."/>
            <person name="Prichula J."/>
            <person name="Schaufler K."/>
            <person name="Gaca A."/>
            <person name="Sgardioli B."/>
            <person name="Wagenaar J."/>
            <person name="Strong T."/>
        </authorList>
    </citation>
    <scope>NUCLEOTIDE SEQUENCE [LARGE SCALE GENOMIC DNA]</scope>
    <source>
        <strain evidence="9 10">665A</strain>
    </source>
</reference>
<evidence type="ECO:0000256" key="6">
    <source>
        <dbReference type="ARBA" id="ARBA00022683"/>
    </source>
</evidence>
<sequence length="167" mass="18921">MTISFLRCDDRIIHGQVVTRWAMERQCDGLIAVNDKAAKDSLIKQALKASSDKKTFVWTMEQFLSKMHEAEKSAKNYFVITKEPETMCKLLVDHDMQTNVTVLNVGPQSAKEDTFQVGKNCDVTATDVEAYQKIFDKGYEIEYQIVPDATKVKFSAVKAELLAFAKK</sequence>
<dbReference type="InterPro" id="IPR004720">
    <property type="entry name" value="PTS_IIB_sorbose-sp"/>
</dbReference>
<keyword evidence="7" id="KW-0418">Kinase</keyword>
<feature type="domain" description="PTS EIIB type-4" evidence="8">
    <location>
        <begin position="1"/>
        <end position="165"/>
    </location>
</feature>
<evidence type="ECO:0000256" key="2">
    <source>
        <dbReference type="ARBA" id="ARBA00022448"/>
    </source>
</evidence>
<protein>
    <submittedName>
        <fullName evidence="9">PTS system, mannose-specific IIB component</fullName>
    </submittedName>
</protein>
<comment type="subcellular location">
    <subcellularLocation>
        <location evidence="1">Cytoplasm</location>
    </subcellularLocation>
</comment>
<evidence type="ECO:0000256" key="1">
    <source>
        <dbReference type="ARBA" id="ARBA00004496"/>
    </source>
</evidence>
<keyword evidence="5" id="KW-0808">Transferase</keyword>
<evidence type="ECO:0000256" key="4">
    <source>
        <dbReference type="ARBA" id="ARBA00022597"/>
    </source>
</evidence>
<keyword evidence="4" id="KW-0762">Sugar transport</keyword>
<accession>A0ABV0EPF3</accession>
<evidence type="ECO:0000256" key="7">
    <source>
        <dbReference type="ARBA" id="ARBA00022777"/>
    </source>
</evidence>
<dbReference type="RefSeq" id="WP_207705438.1">
    <property type="nucleotide sequence ID" value="NZ_JAFREL020000002.1"/>
</dbReference>
<dbReference type="Pfam" id="PF03830">
    <property type="entry name" value="PTSIIB_sorb"/>
    <property type="match status" value="1"/>
</dbReference>
<dbReference type="Proteomes" id="UP000664357">
    <property type="component" value="Unassembled WGS sequence"/>
</dbReference>